<sequence length="61" mass="6708">MVGLTKITSEQLQRHSNTHTARSGDDRDAVTMLQAFLGSDGKSVRGSRLKTHGLIRMGRLN</sequence>
<dbReference type="AlphaFoldDB" id="G9YRQ9"/>
<organism evidence="2 3">
    <name type="scientific">Flavonifractor plautii ATCC 29863</name>
    <dbReference type="NCBI Taxonomy" id="411475"/>
    <lineage>
        <taxon>Bacteria</taxon>
        <taxon>Bacillati</taxon>
        <taxon>Bacillota</taxon>
        <taxon>Clostridia</taxon>
        <taxon>Eubacteriales</taxon>
        <taxon>Oscillospiraceae</taxon>
        <taxon>Flavonifractor</taxon>
    </lineage>
</organism>
<gene>
    <name evidence="2" type="ORF">HMPREF0372_02220</name>
</gene>
<dbReference type="Proteomes" id="UP000004459">
    <property type="component" value="Unassembled WGS sequence"/>
</dbReference>
<reference evidence="2 3" key="1">
    <citation type="submission" date="2011-08" db="EMBL/GenBank/DDBJ databases">
        <authorList>
            <person name="Weinstock G."/>
            <person name="Sodergren E."/>
            <person name="Clifton S."/>
            <person name="Fulton L."/>
            <person name="Fulton B."/>
            <person name="Courtney L."/>
            <person name="Fronick C."/>
            <person name="Harrison M."/>
            <person name="Strong C."/>
            <person name="Farmer C."/>
            <person name="Delahaunty K."/>
            <person name="Markovic C."/>
            <person name="Hall O."/>
            <person name="Minx P."/>
            <person name="Tomlinson C."/>
            <person name="Mitreva M."/>
            <person name="Hou S."/>
            <person name="Chen J."/>
            <person name="Wollam A."/>
            <person name="Pepin K.H."/>
            <person name="Johnson M."/>
            <person name="Bhonagiri V."/>
            <person name="Zhang X."/>
            <person name="Suruliraj S."/>
            <person name="Warren W."/>
            <person name="Chinwalla A."/>
            <person name="Mardis E.R."/>
            <person name="Wilson R.K."/>
        </authorList>
    </citation>
    <scope>NUCLEOTIDE SEQUENCE [LARGE SCALE GENOMIC DNA]</scope>
    <source>
        <strain evidence="2 3">ATCC 29863</strain>
    </source>
</reference>
<dbReference type="EMBL" id="AGCK01000183">
    <property type="protein sequence ID" value="EHM48704.1"/>
    <property type="molecule type" value="Genomic_DNA"/>
</dbReference>
<proteinExistence type="predicted"/>
<evidence type="ECO:0000313" key="2">
    <source>
        <dbReference type="EMBL" id="EHM48704.1"/>
    </source>
</evidence>
<evidence type="ECO:0000313" key="3">
    <source>
        <dbReference type="Proteomes" id="UP000004459"/>
    </source>
</evidence>
<feature type="region of interest" description="Disordered" evidence="1">
    <location>
        <begin position="1"/>
        <end position="26"/>
    </location>
</feature>
<accession>G9YRQ9</accession>
<comment type="caution">
    <text evidence="2">The sequence shown here is derived from an EMBL/GenBank/DDBJ whole genome shotgun (WGS) entry which is preliminary data.</text>
</comment>
<name>G9YRQ9_FLAPL</name>
<dbReference type="HOGENOM" id="CLU_2915771_0_0_9"/>
<feature type="compositionally biased region" description="Polar residues" evidence="1">
    <location>
        <begin position="1"/>
        <end position="21"/>
    </location>
</feature>
<evidence type="ECO:0000256" key="1">
    <source>
        <dbReference type="SAM" id="MobiDB-lite"/>
    </source>
</evidence>
<protein>
    <submittedName>
        <fullName evidence="2">Uncharacterized protein</fullName>
    </submittedName>
</protein>